<proteinExistence type="inferred from homology"/>
<evidence type="ECO:0000256" key="6">
    <source>
        <dbReference type="SAM" id="MobiDB-lite"/>
    </source>
</evidence>
<reference evidence="9 10" key="1">
    <citation type="journal article" date="2024" name="Nat. Commun.">
        <title>Phylogenomics reveals the evolutionary origins of lichenization in chlorophyte algae.</title>
        <authorList>
            <person name="Puginier C."/>
            <person name="Libourel C."/>
            <person name="Otte J."/>
            <person name="Skaloud P."/>
            <person name="Haon M."/>
            <person name="Grisel S."/>
            <person name="Petersen M."/>
            <person name="Berrin J.G."/>
            <person name="Delaux P.M."/>
            <person name="Dal Grande F."/>
            <person name="Keller J."/>
        </authorList>
    </citation>
    <scope>NUCLEOTIDE SEQUENCE [LARGE SCALE GENOMIC DNA]</scope>
    <source>
        <strain evidence="9 10">SAG 2043</strain>
    </source>
</reference>
<feature type="region of interest" description="Disordered" evidence="6">
    <location>
        <begin position="797"/>
        <end position="818"/>
    </location>
</feature>
<dbReference type="EMBL" id="JALJOR010000012">
    <property type="protein sequence ID" value="KAK9807670.1"/>
    <property type="molecule type" value="Genomic_DNA"/>
</dbReference>
<organism evidence="9 10">
    <name type="scientific">[Myrmecia] bisecta</name>
    <dbReference type="NCBI Taxonomy" id="41462"/>
    <lineage>
        <taxon>Eukaryota</taxon>
        <taxon>Viridiplantae</taxon>
        <taxon>Chlorophyta</taxon>
        <taxon>core chlorophytes</taxon>
        <taxon>Trebouxiophyceae</taxon>
        <taxon>Trebouxiales</taxon>
        <taxon>Trebouxiaceae</taxon>
        <taxon>Myrmecia</taxon>
    </lineage>
</organism>
<evidence type="ECO:0000313" key="9">
    <source>
        <dbReference type="EMBL" id="KAK9807670.1"/>
    </source>
</evidence>
<feature type="region of interest" description="Disordered" evidence="6">
    <location>
        <begin position="351"/>
        <end position="416"/>
    </location>
</feature>
<feature type="transmembrane region" description="Helical" evidence="7">
    <location>
        <begin position="674"/>
        <end position="697"/>
    </location>
</feature>
<dbReference type="InterPro" id="IPR002549">
    <property type="entry name" value="AI-2E-like"/>
</dbReference>
<evidence type="ECO:0000256" key="4">
    <source>
        <dbReference type="ARBA" id="ARBA00022989"/>
    </source>
</evidence>
<sequence length="1073" mass="117180">MAGVFLYAVWTLLADFREPMLWALLCSAALRDMKDFLVRFLSDTLSQDRSLFVASWSLLLLPLRSLTGAALDVYRLMAKWRQLAGERDPSHNRVRHFLAAGHKALQRNRECRLTGSQGQPASSSSILFSWLLRAILVQEIYKGARQSWEAGRFVGRAHRAVDRRVHAWLLPQVNSLVSLGLIVALLLGPLLLSSFMAFQIGQEARDVVVSVREAIPQDWSRVTNESRLMRASYIQDLLNKPWVRAYQQQAYALVQKSVPPAVTWLQGRVDDLAEQHNMTQAVHDVRMLYASFQPPMPCTPAEMQAALIAQAKANAALHDAQQLQARLEHDVSLKRNRTAAAVADWRYQQQNWAGDSGTQPPSAGSGRDAGTCQQEAGVGASTQGIGRSGLDAGPKRQTPAGDDASSEGGALWSDAHPLRKAEKAVVTADADLERVEADLGHAKGEVESAADAAAIAGQAVERCERGAQAQLAGPDGPEHQYGNGMQVLVRGIVMELRARLLGILAKLGRLEFGAVLLDVKDMGKEGFTLAKEVVSSSPEGNGARDFSAVQRLAKVAMQPLLSIGQALGKFAMSSLGSTTNVAMSSGRSVFNIGKGAVTWALQFFVFVGLLYFLLNLETDPLCLALHLMPVSEYACHQTRLAMTNALRGVFVSSLKLMIFHSLFTWITLRAAGTHLTYTCTLGTAVFTALPIVPVWVFALPGSLQLALQGNIWGGVLLFLVNFAAGWADDSLLDDIPGSNSYLIGMGVAGGLSTFDNPLQGVLLGPLIISLMSALYNLSASFMDQDSGAQYMQSPVSEPAYANESQPDSNGGAEPGLHASAVNTPAALKEGCLSAGYQLQPFKHHFEANHTFQALPDTVAYPPLVPFNTAMSIREQFDEQRRVTPSPYRAIRAVPPRDRTARMRRLLEAEDLLHEAWDLAKQLFLDGNRKWLSETVDYKWLRTAVKADAMRLNEGLMEYDLPARTLLEFLYLTGPSPFRTRPLDACRQDFDQLLELCPQSANAWHNKAAVAAYAGDHSAAFKAACKAIDMAALNSDEMLHMRACYLAVELLINGATGPTFRKEEVDRAARGRSH</sequence>
<dbReference type="SUPFAM" id="SSF48452">
    <property type="entry name" value="TPR-like"/>
    <property type="match status" value="1"/>
</dbReference>
<feature type="transmembrane region" description="Helical" evidence="7">
    <location>
        <begin position="758"/>
        <end position="777"/>
    </location>
</feature>
<dbReference type="AlphaFoldDB" id="A0AAW1PCW1"/>
<feature type="signal peptide" evidence="8">
    <location>
        <begin position="1"/>
        <end position="16"/>
    </location>
</feature>
<evidence type="ECO:0000313" key="10">
    <source>
        <dbReference type="Proteomes" id="UP001489004"/>
    </source>
</evidence>
<dbReference type="PANTHER" id="PTHR21716">
    <property type="entry name" value="TRANSMEMBRANE PROTEIN"/>
    <property type="match status" value="1"/>
</dbReference>
<feature type="transmembrane region" description="Helical" evidence="7">
    <location>
        <begin position="709"/>
        <end position="727"/>
    </location>
</feature>
<keyword evidence="4 7" id="KW-1133">Transmembrane helix</keyword>
<evidence type="ECO:0000256" key="5">
    <source>
        <dbReference type="ARBA" id="ARBA00023136"/>
    </source>
</evidence>
<evidence type="ECO:0000256" key="2">
    <source>
        <dbReference type="ARBA" id="ARBA00009773"/>
    </source>
</evidence>
<evidence type="ECO:0000256" key="7">
    <source>
        <dbReference type="SAM" id="Phobius"/>
    </source>
</evidence>
<keyword evidence="8" id="KW-0732">Signal</keyword>
<comment type="caution">
    <text evidence="9">The sequence shown here is derived from an EMBL/GenBank/DDBJ whole genome shotgun (WGS) entry which is preliminary data.</text>
</comment>
<keyword evidence="3 7" id="KW-0812">Transmembrane</keyword>
<comment type="similarity">
    <text evidence="2">Belongs to the autoinducer-2 exporter (AI-2E) (TC 2.A.86) family.</text>
</comment>
<evidence type="ECO:0000256" key="1">
    <source>
        <dbReference type="ARBA" id="ARBA00004141"/>
    </source>
</evidence>
<gene>
    <name evidence="9" type="ORF">WJX72_005850</name>
</gene>
<accession>A0AAW1PCW1</accession>
<feature type="transmembrane region" description="Helical" evidence="7">
    <location>
        <begin position="649"/>
        <end position="668"/>
    </location>
</feature>
<dbReference type="InterPro" id="IPR011990">
    <property type="entry name" value="TPR-like_helical_dom_sf"/>
</dbReference>
<comment type="subcellular location">
    <subcellularLocation>
        <location evidence="1">Membrane</location>
        <topology evidence="1">Multi-pass membrane protein</topology>
    </subcellularLocation>
</comment>
<dbReference type="Gene3D" id="1.25.40.10">
    <property type="entry name" value="Tetratricopeptide repeat domain"/>
    <property type="match status" value="1"/>
</dbReference>
<dbReference type="GO" id="GO:0016020">
    <property type="term" value="C:membrane"/>
    <property type="evidence" value="ECO:0007669"/>
    <property type="project" value="UniProtKB-SubCell"/>
</dbReference>
<keyword evidence="10" id="KW-1185">Reference proteome</keyword>
<name>A0AAW1PCW1_9CHLO</name>
<keyword evidence="5 7" id="KW-0472">Membrane</keyword>
<feature type="compositionally biased region" description="Polar residues" evidence="6">
    <location>
        <begin position="351"/>
        <end position="362"/>
    </location>
</feature>
<feature type="chain" id="PRO_5043351517" evidence="8">
    <location>
        <begin position="17"/>
        <end position="1073"/>
    </location>
</feature>
<protein>
    <submittedName>
        <fullName evidence="9">Uncharacterized protein</fullName>
    </submittedName>
</protein>
<dbReference type="PANTHER" id="PTHR21716:SF4">
    <property type="entry name" value="TRANSMEMBRANE PROTEIN 245"/>
    <property type="match status" value="1"/>
</dbReference>
<evidence type="ECO:0000256" key="8">
    <source>
        <dbReference type="SAM" id="SignalP"/>
    </source>
</evidence>
<feature type="transmembrane region" description="Helical" evidence="7">
    <location>
        <begin position="596"/>
        <end position="614"/>
    </location>
</feature>
<dbReference type="Proteomes" id="UP001489004">
    <property type="component" value="Unassembled WGS sequence"/>
</dbReference>
<evidence type="ECO:0000256" key="3">
    <source>
        <dbReference type="ARBA" id="ARBA00022692"/>
    </source>
</evidence>